<evidence type="ECO:0000313" key="2">
    <source>
        <dbReference type="Proteomes" id="UP000828922"/>
    </source>
</evidence>
<comment type="caution">
    <text evidence="1">The sequence shown here is derived from an EMBL/GenBank/DDBJ whole genome shotgun (WGS) entry which is preliminary data.</text>
</comment>
<accession>A0ACB8HPZ1</accession>
<proteinExistence type="predicted"/>
<dbReference type="EMBL" id="CM038913">
    <property type="protein sequence ID" value="KAH9558278.1"/>
    <property type="molecule type" value="Genomic_DNA"/>
</dbReference>
<sequence>MFWTGRDNLYGHMRSSPGNHPAAQPPFVGIQGGGGGGANLAGHPHPGFPPSPSQQQQQLLAAAAADNLPSMDNPPAMPRDAEMLKNIHVLSSFVVKNGPDFEQLARRKQVGDPKFGFLFGGDPDTDAAIGQRYYEWKKRALEAGLRVAAQASSGLLVSPVQPSAPPYAEKLTSDAPASPAGSDMDLEDDSASPPPSAFENKVATFVQPVEPKVFLGTEVRGQEEAALVRGEGRDFGAAAPGVKVPETGTGLKEDAPSESRRRDTRRRTGFDRPCMQEISPVRKPASPHQDALPRSSEKVPFQERKPSSVANGHHAAEVTIRASRWAPVEPSVIPEAPKPSVGDSSLQKPEQSEVVQKLETPPSADNLDLPETQKRSDGKGMRDAKNIRLGRSSLVLEQEPPTIDEFGRLKRPESSDSEEEDAYYRKRRRRSPSWSHSRSRSPGENRWQRHSRSRSPPRRHQRSRSYSHSSRRHRSYSPSPPPRDSRAGAKSSWGGDSKFQERGGGRRGGRGETGGGGAPPACLDFSRGKCHRGSSCRFLHADHNNTDGASSGDPGRGGGRYGSRGGGGGGQSSSGWADESSRARQNWDSTTEMEKENDTEKVLEGKETHKAQGSPAKNYGDDLNANSIKTETKETSDSKSVVVKPASFTDPPPLARLPTIAPIPLPRSSSNFPSNLVNPLVATLPPQDPAISVSQAFSSIASAQPVAAFAMDVPEKNYTANTSLMQLGFDGQLPTPSLLPGFMGLQHHHPSLHLQESYSAPVPQPPAYSQTAMHSHPHPGGFPQMAIQHQLLPASTPGSVWPMGYTVTQTMQNYGLRGTTVSPAQQTNLQPFSQQQQHAGVSASQEPYDPLMVDTFEPELVGAREVEPKPDFGGPGDMNMVIMESVSPGLPSRHHHHPMTTASVNQGAPDALVMESVSPTTLPSGTQQQQQHQQRSHSVLESSLPLHQAAIVVSSTYGLFPSQPKDRGLWGLENGSSAADGNQNWNSGLVTSERESERQPTGDINDNNTAGHPSQQPAEKHEKEGGQYRELGQDDQEGREKEGRGLTLVRAAVTEYVKDVLKPTWREGHMSKEAFKTIAKRAVDKVLGALQPHQIPKTAEKVDTYMSCSRPKILKLVQVSAFNNLSSLALFFGAGLIAELHSFLALTFNIDNVEIQKAPFLAHIPKRDMWTNT</sequence>
<protein>
    <submittedName>
        <fullName evidence="1">Uncharacterized protein</fullName>
    </submittedName>
</protein>
<reference evidence="2" key="1">
    <citation type="journal article" date="2022" name="New Phytol.">
        <title>Phylogenomic structure and speciation in an emerging model: the Sphagnum magellanicum complex (Bryophyta).</title>
        <authorList>
            <person name="Shaw A.J."/>
            <person name="Piatkowski B."/>
            <person name="Duffy A.M."/>
            <person name="Aguero B."/>
            <person name="Imwattana K."/>
            <person name="Nieto-Lugilde M."/>
            <person name="Healey A."/>
            <person name="Weston D.J."/>
            <person name="Patel M.N."/>
            <person name="Schmutz J."/>
            <person name="Grimwood J."/>
            <person name="Yavitt J.B."/>
            <person name="Hassel K."/>
            <person name="Stenoien H.K."/>
            <person name="Flatberg K.I."/>
            <person name="Bickford C.P."/>
            <person name="Hicks K.A."/>
        </authorList>
    </citation>
    <scope>NUCLEOTIDE SEQUENCE [LARGE SCALE GENOMIC DNA]</scope>
</reference>
<organism evidence="1 2">
    <name type="scientific">Sphagnum magellanicum</name>
    <dbReference type="NCBI Taxonomy" id="128215"/>
    <lineage>
        <taxon>Eukaryota</taxon>
        <taxon>Viridiplantae</taxon>
        <taxon>Streptophyta</taxon>
        <taxon>Embryophyta</taxon>
        <taxon>Bryophyta</taxon>
        <taxon>Sphagnophytina</taxon>
        <taxon>Sphagnopsida</taxon>
        <taxon>Sphagnales</taxon>
        <taxon>Sphagnaceae</taxon>
        <taxon>Sphagnum</taxon>
    </lineage>
</organism>
<keyword evidence="2" id="KW-1185">Reference proteome</keyword>
<name>A0ACB8HPZ1_9BRYO</name>
<dbReference type="Proteomes" id="UP000828922">
    <property type="component" value="Linkage Group LG07"/>
</dbReference>
<gene>
    <name evidence="1" type="ORF">CY35_07G130100</name>
</gene>
<evidence type="ECO:0000313" key="1">
    <source>
        <dbReference type="EMBL" id="KAH9558278.1"/>
    </source>
</evidence>